<evidence type="ECO:0000256" key="5">
    <source>
        <dbReference type="ARBA" id="ARBA00023136"/>
    </source>
</evidence>
<dbReference type="PROSITE" id="PS51257">
    <property type="entry name" value="PROKAR_LIPOPROTEIN"/>
    <property type="match status" value="1"/>
</dbReference>
<evidence type="ECO:0000256" key="7">
    <source>
        <dbReference type="SAM" id="Phobius"/>
    </source>
</evidence>
<name>A0A517T6D8_9PLAN</name>
<comment type="similarity">
    <text evidence="6">Belongs to the MIP/aquaporin (TC 1.A.8) family.</text>
</comment>
<dbReference type="EMBL" id="CP036316">
    <property type="protein sequence ID" value="QDT63939.1"/>
    <property type="molecule type" value="Genomic_DNA"/>
</dbReference>
<dbReference type="Gene3D" id="1.20.1080.10">
    <property type="entry name" value="Glycerol uptake facilitator protein"/>
    <property type="match status" value="1"/>
</dbReference>
<dbReference type="KEGG" id="chya:V22_11680"/>
<keyword evidence="9" id="KW-1185">Reference proteome</keyword>
<dbReference type="GO" id="GO:0015267">
    <property type="term" value="F:channel activity"/>
    <property type="evidence" value="ECO:0007669"/>
    <property type="project" value="InterPro"/>
</dbReference>
<comment type="subcellular location">
    <subcellularLocation>
        <location evidence="1">Membrane</location>
        <topology evidence="1">Multi-pass membrane protein</topology>
    </subcellularLocation>
</comment>
<evidence type="ECO:0000313" key="9">
    <source>
        <dbReference type="Proteomes" id="UP000319976"/>
    </source>
</evidence>
<dbReference type="InterPro" id="IPR000425">
    <property type="entry name" value="MIP"/>
</dbReference>
<dbReference type="AlphaFoldDB" id="A0A517T6D8"/>
<dbReference type="PANTHER" id="PTHR45724:SF13">
    <property type="entry name" value="AQUAPORIN NIP1-1-RELATED"/>
    <property type="match status" value="1"/>
</dbReference>
<dbReference type="InterPro" id="IPR023271">
    <property type="entry name" value="Aquaporin-like"/>
</dbReference>
<dbReference type="NCBIfam" id="TIGR00861">
    <property type="entry name" value="MIP"/>
    <property type="match status" value="1"/>
</dbReference>
<keyword evidence="4 7" id="KW-1133">Transmembrane helix</keyword>
<keyword evidence="3 6" id="KW-0812">Transmembrane</keyword>
<dbReference type="PANTHER" id="PTHR45724">
    <property type="entry name" value="AQUAPORIN NIP2-1"/>
    <property type="match status" value="1"/>
</dbReference>
<accession>A0A517T6D8</accession>
<dbReference type="InterPro" id="IPR034294">
    <property type="entry name" value="Aquaporin_transptr"/>
</dbReference>
<feature type="transmembrane region" description="Helical" evidence="7">
    <location>
        <begin position="31"/>
        <end position="52"/>
    </location>
</feature>
<evidence type="ECO:0000313" key="8">
    <source>
        <dbReference type="EMBL" id="QDT63939.1"/>
    </source>
</evidence>
<feature type="transmembrane region" description="Helical" evidence="7">
    <location>
        <begin position="79"/>
        <end position="100"/>
    </location>
</feature>
<dbReference type="PRINTS" id="PR00783">
    <property type="entry name" value="MINTRINSICP"/>
</dbReference>
<evidence type="ECO:0000256" key="1">
    <source>
        <dbReference type="ARBA" id="ARBA00004141"/>
    </source>
</evidence>
<protein>
    <submittedName>
        <fullName evidence="8">Aquaporin Z 2</fullName>
    </submittedName>
</protein>
<sequence length="225" mass="23110">MRPLLAEFLGTFCLVFAGCGAVVVNEVTGGAVGLVGIALTFGVIVMAVIYALGDVSGAHINPAATFSFFLAGKFPASRILPYVLVQCAGAIVAAFLLKFLHPESVDLGQTVPRDTVMQSFVMEIVLTAVLMFIVLRVATGSKEQGLMAGIAIGGVILTEVFCGGPISGASMNPARSLGPAIAAMNFGPLWIYLTAPLIGAAIGVACHRLLTAAPIVPESSSTEDD</sequence>
<dbReference type="SUPFAM" id="SSF81338">
    <property type="entry name" value="Aquaporin-like"/>
    <property type="match status" value="1"/>
</dbReference>
<dbReference type="Proteomes" id="UP000319976">
    <property type="component" value="Chromosome"/>
</dbReference>
<organism evidence="8 9">
    <name type="scientific">Calycomorphotria hydatis</name>
    <dbReference type="NCBI Taxonomy" id="2528027"/>
    <lineage>
        <taxon>Bacteria</taxon>
        <taxon>Pseudomonadati</taxon>
        <taxon>Planctomycetota</taxon>
        <taxon>Planctomycetia</taxon>
        <taxon>Planctomycetales</taxon>
        <taxon>Planctomycetaceae</taxon>
        <taxon>Calycomorphotria</taxon>
    </lineage>
</organism>
<dbReference type="Pfam" id="PF00230">
    <property type="entry name" value="MIP"/>
    <property type="match status" value="1"/>
</dbReference>
<feature type="transmembrane region" description="Helical" evidence="7">
    <location>
        <begin position="146"/>
        <end position="169"/>
    </location>
</feature>
<evidence type="ECO:0000256" key="4">
    <source>
        <dbReference type="ARBA" id="ARBA00022989"/>
    </source>
</evidence>
<dbReference type="RefSeq" id="WP_145260671.1">
    <property type="nucleotide sequence ID" value="NZ_CP036316.1"/>
</dbReference>
<evidence type="ECO:0000256" key="6">
    <source>
        <dbReference type="RuleBase" id="RU000477"/>
    </source>
</evidence>
<dbReference type="OrthoDB" id="9807293at2"/>
<proteinExistence type="inferred from homology"/>
<keyword evidence="5 7" id="KW-0472">Membrane</keyword>
<keyword evidence="2 6" id="KW-0813">Transport</keyword>
<reference evidence="8 9" key="1">
    <citation type="submission" date="2019-02" db="EMBL/GenBank/DDBJ databases">
        <title>Deep-cultivation of Planctomycetes and their phenomic and genomic characterization uncovers novel biology.</title>
        <authorList>
            <person name="Wiegand S."/>
            <person name="Jogler M."/>
            <person name="Boedeker C."/>
            <person name="Pinto D."/>
            <person name="Vollmers J."/>
            <person name="Rivas-Marin E."/>
            <person name="Kohn T."/>
            <person name="Peeters S.H."/>
            <person name="Heuer A."/>
            <person name="Rast P."/>
            <person name="Oberbeckmann S."/>
            <person name="Bunk B."/>
            <person name="Jeske O."/>
            <person name="Meyerdierks A."/>
            <person name="Storesund J.E."/>
            <person name="Kallscheuer N."/>
            <person name="Luecker S."/>
            <person name="Lage O.M."/>
            <person name="Pohl T."/>
            <person name="Merkel B.J."/>
            <person name="Hornburger P."/>
            <person name="Mueller R.-W."/>
            <person name="Bruemmer F."/>
            <person name="Labrenz M."/>
            <person name="Spormann A.M."/>
            <person name="Op den Camp H."/>
            <person name="Overmann J."/>
            <person name="Amann R."/>
            <person name="Jetten M.S.M."/>
            <person name="Mascher T."/>
            <person name="Medema M.H."/>
            <person name="Devos D.P."/>
            <person name="Kaster A.-K."/>
            <person name="Ovreas L."/>
            <person name="Rohde M."/>
            <person name="Galperin M.Y."/>
            <person name="Jogler C."/>
        </authorList>
    </citation>
    <scope>NUCLEOTIDE SEQUENCE [LARGE SCALE GENOMIC DNA]</scope>
    <source>
        <strain evidence="8 9">V22</strain>
    </source>
</reference>
<feature type="transmembrane region" description="Helical" evidence="7">
    <location>
        <begin position="120"/>
        <end position="139"/>
    </location>
</feature>
<gene>
    <name evidence="8" type="primary">aqpZ2</name>
    <name evidence="8" type="ORF">V22_11680</name>
</gene>
<evidence type="ECO:0000256" key="2">
    <source>
        <dbReference type="ARBA" id="ARBA00022448"/>
    </source>
</evidence>
<feature type="transmembrane region" description="Helical" evidence="7">
    <location>
        <begin position="189"/>
        <end position="210"/>
    </location>
</feature>
<dbReference type="GO" id="GO:0016020">
    <property type="term" value="C:membrane"/>
    <property type="evidence" value="ECO:0007669"/>
    <property type="project" value="UniProtKB-SubCell"/>
</dbReference>
<evidence type="ECO:0000256" key="3">
    <source>
        <dbReference type="ARBA" id="ARBA00022692"/>
    </source>
</evidence>